<evidence type="ECO:0000256" key="2">
    <source>
        <dbReference type="ARBA" id="ARBA00001946"/>
    </source>
</evidence>
<dbReference type="AlphaFoldDB" id="A0A0G9MWQ1"/>
<reference evidence="18 19" key="1">
    <citation type="submission" date="2015-04" db="EMBL/GenBank/DDBJ databases">
        <title>The draft genome sequence of Erythrobacter luteus KA37.</title>
        <authorList>
            <person name="Zhuang L."/>
            <person name="Liu Y."/>
            <person name="Shao Z."/>
        </authorList>
    </citation>
    <scope>NUCLEOTIDE SEQUENCE [LARGE SCALE GENOMIC DNA]</scope>
    <source>
        <strain evidence="18 19">KA37</strain>
    </source>
</reference>
<keyword evidence="12 14" id="KW-0378">Hydrolase</keyword>
<keyword evidence="13 14" id="KW-0464">Manganese</keyword>
<dbReference type="PROSITE" id="PS51975">
    <property type="entry name" value="RNASE_H_2"/>
    <property type="match status" value="1"/>
</dbReference>
<dbReference type="InterPro" id="IPR001352">
    <property type="entry name" value="RNase_HII/HIII"/>
</dbReference>
<dbReference type="RefSeq" id="WP_047002604.1">
    <property type="nucleotide sequence ID" value="NZ_LBHB01000001.1"/>
</dbReference>
<dbReference type="Proteomes" id="UP000053464">
    <property type="component" value="Unassembled WGS sequence"/>
</dbReference>
<evidence type="ECO:0000256" key="8">
    <source>
        <dbReference type="ARBA" id="ARBA00022490"/>
    </source>
</evidence>
<keyword evidence="9 14" id="KW-0540">Nuclease</keyword>
<dbReference type="PATRIC" id="fig|1581420.6.peg.322"/>
<evidence type="ECO:0000256" key="14">
    <source>
        <dbReference type="HAMAP-Rule" id="MF_00052"/>
    </source>
</evidence>
<evidence type="ECO:0000256" key="1">
    <source>
        <dbReference type="ARBA" id="ARBA00000077"/>
    </source>
</evidence>
<feature type="binding site" evidence="14 15">
    <location>
        <position position="25"/>
    </location>
    <ligand>
        <name>a divalent metal cation</name>
        <dbReference type="ChEBI" id="CHEBI:60240"/>
    </ligand>
</feature>
<feature type="domain" description="RNase H type-2" evidence="17">
    <location>
        <begin position="18"/>
        <end position="212"/>
    </location>
</feature>
<comment type="cofactor">
    <cofactor evidence="2">
        <name>Mg(2+)</name>
        <dbReference type="ChEBI" id="CHEBI:18420"/>
    </cofactor>
</comment>
<evidence type="ECO:0000256" key="4">
    <source>
        <dbReference type="ARBA" id="ARBA00004496"/>
    </source>
</evidence>
<comment type="catalytic activity">
    <reaction evidence="1 14 15 16">
        <text>Endonucleolytic cleavage to 5'-phosphomonoester.</text>
        <dbReference type="EC" id="3.1.26.4"/>
    </reaction>
</comment>
<keyword evidence="19" id="KW-1185">Reference proteome</keyword>
<evidence type="ECO:0000256" key="11">
    <source>
        <dbReference type="ARBA" id="ARBA00022759"/>
    </source>
</evidence>
<evidence type="ECO:0000256" key="6">
    <source>
        <dbReference type="ARBA" id="ARBA00012180"/>
    </source>
</evidence>
<gene>
    <name evidence="14 18" type="primary">rnhB</name>
    <name evidence="18" type="ORF">AAW00_01605</name>
</gene>
<dbReference type="OrthoDB" id="9803420at2"/>
<comment type="cofactor">
    <cofactor evidence="14 15">
        <name>Mn(2+)</name>
        <dbReference type="ChEBI" id="CHEBI:29035"/>
    </cofactor>
    <cofactor evidence="14 15">
        <name>Mg(2+)</name>
        <dbReference type="ChEBI" id="CHEBI:18420"/>
    </cofactor>
    <text evidence="14 15">Manganese or magnesium. Binds 1 divalent metal ion per monomer in the absence of substrate. May bind a second metal ion after substrate binding.</text>
</comment>
<sequence length="212" mass="22368">MLSGTPSPGFCAGLGHGPLVAGVDEAGRGPLAGPVVAAAVLLCKPAPAGLGDSKKLSAKARAEAEARIRRRCAFGIGVVDVATIDRLNIFGATMLAMCLAMEQLCNAAGRHQIAALVDGNLTPAGRNPRWRWEATPIVGGDAREACIGAASILAKEYRDRLMVQAARRHPQYGWDSNKGYGSQSHLEALRRHGPSPLHRRSFAPVAQMELFA</sequence>
<dbReference type="CDD" id="cd07182">
    <property type="entry name" value="RNase_HII_bacteria_HII_like"/>
    <property type="match status" value="1"/>
</dbReference>
<dbReference type="EC" id="3.1.26.4" evidence="6 14"/>
<dbReference type="STRING" id="1581420.AAW00_01605"/>
<evidence type="ECO:0000256" key="9">
    <source>
        <dbReference type="ARBA" id="ARBA00022722"/>
    </source>
</evidence>
<evidence type="ECO:0000259" key="17">
    <source>
        <dbReference type="PROSITE" id="PS51975"/>
    </source>
</evidence>
<proteinExistence type="inferred from homology"/>
<evidence type="ECO:0000256" key="13">
    <source>
        <dbReference type="ARBA" id="ARBA00023211"/>
    </source>
</evidence>
<dbReference type="GO" id="GO:0032299">
    <property type="term" value="C:ribonuclease H2 complex"/>
    <property type="evidence" value="ECO:0007669"/>
    <property type="project" value="TreeGrafter"/>
</dbReference>
<feature type="binding site" evidence="14 15">
    <location>
        <position position="118"/>
    </location>
    <ligand>
        <name>a divalent metal cation</name>
        <dbReference type="ChEBI" id="CHEBI:60240"/>
    </ligand>
</feature>
<evidence type="ECO:0000256" key="7">
    <source>
        <dbReference type="ARBA" id="ARBA00019179"/>
    </source>
</evidence>
<keyword evidence="10 14" id="KW-0479">Metal-binding</keyword>
<dbReference type="InterPro" id="IPR022898">
    <property type="entry name" value="RNase_HII"/>
</dbReference>
<dbReference type="EMBL" id="LBHB01000001">
    <property type="protein sequence ID" value="KLE35202.1"/>
    <property type="molecule type" value="Genomic_DNA"/>
</dbReference>
<organism evidence="18 19">
    <name type="scientific">Aurantiacibacter luteus</name>
    <dbReference type="NCBI Taxonomy" id="1581420"/>
    <lineage>
        <taxon>Bacteria</taxon>
        <taxon>Pseudomonadati</taxon>
        <taxon>Pseudomonadota</taxon>
        <taxon>Alphaproteobacteria</taxon>
        <taxon>Sphingomonadales</taxon>
        <taxon>Erythrobacteraceae</taxon>
        <taxon>Aurantiacibacter</taxon>
    </lineage>
</organism>
<dbReference type="GO" id="GO:0004523">
    <property type="term" value="F:RNA-DNA hybrid ribonuclease activity"/>
    <property type="evidence" value="ECO:0007669"/>
    <property type="project" value="UniProtKB-UniRule"/>
</dbReference>
<feature type="binding site" evidence="14 15">
    <location>
        <position position="24"/>
    </location>
    <ligand>
        <name>a divalent metal cation</name>
        <dbReference type="ChEBI" id="CHEBI:60240"/>
    </ligand>
</feature>
<dbReference type="HAMAP" id="MF_00052_B">
    <property type="entry name" value="RNase_HII_B"/>
    <property type="match status" value="1"/>
</dbReference>
<accession>A0A0G9MWQ1</accession>
<dbReference type="Gene3D" id="3.30.420.10">
    <property type="entry name" value="Ribonuclease H-like superfamily/Ribonuclease H"/>
    <property type="match status" value="1"/>
</dbReference>
<keyword evidence="11 14" id="KW-0255">Endonuclease</keyword>
<comment type="subcellular location">
    <subcellularLocation>
        <location evidence="4 14">Cytoplasm</location>
    </subcellularLocation>
</comment>
<dbReference type="GO" id="GO:0030145">
    <property type="term" value="F:manganese ion binding"/>
    <property type="evidence" value="ECO:0007669"/>
    <property type="project" value="UniProtKB-UniRule"/>
</dbReference>
<evidence type="ECO:0000256" key="3">
    <source>
        <dbReference type="ARBA" id="ARBA00004065"/>
    </source>
</evidence>
<evidence type="ECO:0000256" key="15">
    <source>
        <dbReference type="PROSITE-ProRule" id="PRU01319"/>
    </source>
</evidence>
<comment type="function">
    <text evidence="3 14 16">Endonuclease that specifically degrades the RNA of RNA-DNA hybrids.</text>
</comment>
<dbReference type="InterPro" id="IPR012337">
    <property type="entry name" value="RNaseH-like_sf"/>
</dbReference>
<evidence type="ECO:0000256" key="5">
    <source>
        <dbReference type="ARBA" id="ARBA00007383"/>
    </source>
</evidence>
<dbReference type="GO" id="GO:0006298">
    <property type="term" value="P:mismatch repair"/>
    <property type="evidence" value="ECO:0007669"/>
    <property type="project" value="TreeGrafter"/>
</dbReference>
<dbReference type="GO" id="GO:0005737">
    <property type="term" value="C:cytoplasm"/>
    <property type="evidence" value="ECO:0007669"/>
    <property type="project" value="UniProtKB-SubCell"/>
</dbReference>
<dbReference type="InterPro" id="IPR036397">
    <property type="entry name" value="RNaseH_sf"/>
</dbReference>
<dbReference type="NCBIfam" id="NF000595">
    <property type="entry name" value="PRK00015.1-3"/>
    <property type="match status" value="1"/>
</dbReference>
<evidence type="ECO:0000256" key="16">
    <source>
        <dbReference type="RuleBase" id="RU003515"/>
    </source>
</evidence>
<evidence type="ECO:0000313" key="18">
    <source>
        <dbReference type="EMBL" id="KLE35202.1"/>
    </source>
</evidence>
<evidence type="ECO:0000256" key="10">
    <source>
        <dbReference type="ARBA" id="ARBA00022723"/>
    </source>
</evidence>
<comment type="caution">
    <text evidence="18">The sequence shown here is derived from an EMBL/GenBank/DDBJ whole genome shotgun (WGS) entry which is preliminary data.</text>
</comment>
<dbReference type="Pfam" id="PF01351">
    <property type="entry name" value="RNase_HII"/>
    <property type="match status" value="1"/>
</dbReference>
<dbReference type="InterPro" id="IPR024567">
    <property type="entry name" value="RNase_HII/HIII_dom"/>
</dbReference>
<evidence type="ECO:0000256" key="12">
    <source>
        <dbReference type="ARBA" id="ARBA00022801"/>
    </source>
</evidence>
<name>A0A0G9MWQ1_9SPHN</name>
<protein>
    <recommendedName>
        <fullName evidence="7 14">Ribonuclease HII</fullName>
        <shortName evidence="14">RNase HII</shortName>
        <ecNumber evidence="6 14">3.1.26.4</ecNumber>
    </recommendedName>
</protein>
<dbReference type="GO" id="GO:0043137">
    <property type="term" value="P:DNA replication, removal of RNA primer"/>
    <property type="evidence" value="ECO:0007669"/>
    <property type="project" value="TreeGrafter"/>
</dbReference>
<evidence type="ECO:0000313" key="19">
    <source>
        <dbReference type="Proteomes" id="UP000053464"/>
    </source>
</evidence>
<dbReference type="GO" id="GO:0003723">
    <property type="term" value="F:RNA binding"/>
    <property type="evidence" value="ECO:0007669"/>
    <property type="project" value="UniProtKB-UniRule"/>
</dbReference>
<dbReference type="PANTHER" id="PTHR10954">
    <property type="entry name" value="RIBONUCLEASE H2 SUBUNIT A"/>
    <property type="match status" value="1"/>
</dbReference>
<dbReference type="SUPFAM" id="SSF53098">
    <property type="entry name" value="Ribonuclease H-like"/>
    <property type="match status" value="1"/>
</dbReference>
<keyword evidence="8 14" id="KW-0963">Cytoplasm</keyword>
<comment type="similarity">
    <text evidence="5 14 16">Belongs to the RNase HII family.</text>
</comment>
<dbReference type="PANTHER" id="PTHR10954:SF18">
    <property type="entry name" value="RIBONUCLEASE HII"/>
    <property type="match status" value="1"/>
</dbReference>